<keyword evidence="4" id="KW-1185">Reference proteome</keyword>
<accession>A0A8U7NYX6</accession>
<feature type="domain" description="Core shell protein Gag P30" evidence="2">
    <location>
        <begin position="224"/>
        <end position="419"/>
    </location>
</feature>
<dbReference type="Gene3D" id="1.10.150.180">
    <property type="entry name" value="Gamma-retroviral matrix domain"/>
    <property type="match status" value="1"/>
</dbReference>
<proteinExistence type="predicted"/>
<feature type="region of interest" description="Disordered" evidence="1">
    <location>
        <begin position="152"/>
        <end position="194"/>
    </location>
</feature>
<reference evidence="3" key="3">
    <citation type="submission" date="2025-09" db="UniProtKB">
        <authorList>
            <consortium name="Ensembl"/>
        </authorList>
    </citation>
    <scope>IDENTIFICATION</scope>
</reference>
<reference evidence="3" key="2">
    <citation type="submission" date="2025-08" db="UniProtKB">
        <authorList>
            <consortium name="Ensembl"/>
        </authorList>
    </citation>
    <scope>IDENTIFICATION</scope>
</reference>
<evidence type="ECO:0000259" key="2">
    <source>
        <dbReference type="Pfam" id="PF02093"/>
    </source>
</evidence>
<dbReference type="InterPro" id="IPR036946">
    <property type="entry name" value="G_retro_matrix_sf"/>
</dbReference>
<dbReference type="Pfam" id="PF02093">
    <property type="entry name" value="Gag_p30"/>
    <property type="match status" value="1"/>
</dbReference>
<protein>
    <recommendedName>
        <fullName evidence="2">Core shell protein Gag P30 domain-containing protein</fullName>
    </recommendedName>
</protein>
<dbReference type="InterPro" id="IPR008919">
    <property type="entry name" value="Retrov_capsid_N"/>
</dbReference>
<reference evidence="4" key="1">
    <citation type="submission" date="2019-10" db="EMBL/GenBank/DDBJ databases">
        <title>Corvus moneduloides (New Caledonian crow) genome, bCorMon1, primary haplotype.</title>
        <authorList>
            <person name="Rutz C."/>
            <person name="Fungtammasan C."/>
            <person name="Mountcastle J."/>
            <person name="Formenti G."/>
            <person name="Chow W."/>
            <person name="Howe K."/>
            <person name="Steele M.P."/>
            <person name="Fernandes J."/>
            <person name="Gilbert M.T.P."/>
            <person name="Fedrigo O."/>
            <person name="Jarvis E.D."/>
            <person name="Gemmell N."/>
        </authorList>
    </citation>
    <scope>NUCLEOTIDE SEQUENCE [LARGE SCALE GENOMIC DNA]</scope>
</reference>
<evidence type="ECO:0000256" key="1">
    <source>
        <dbReference type="SAM" id="MobiDB-lite"/>
    </source>
</evidence>
<dbReference type="InterPro" id="IPR010999">
    <property type="entry name" value="Retrovr_matrix"/>
</dbReference>
<dbReference type="AlphaFoldDB" id="A0A8U7NYX6"/>
<dbReference type="GO" id="GO:0019068">
    <property type="term" value="P:virion assembly"/>
    <property type="evidence" value="ECO:0007669"/>
    <property type="project" value="InterPro"/>
</dbReference>
<dbReference type="InterPro" id="IPR003036">
    <property type="entry name" value="Gag_P30"/>
</dbReference>
<sequence>LGQRKANPLGCVLAHWKELGGVPGGNMKKSTLIKYCNQWWPLYKLDDGEKWPENGSLRYNTLLQLMLFLRRENKWDETAYADCFFTFYPEWQKQCGINLAPQDSMVLLLEKEAKGKNCMKRCCSSCSIGQRCLKLKAERDQDPLETQELMRCSGGTLTSGTMSPTSQTSSEDSGDERTSETGPGISSRTRSKAPVEKKLIAPLRQVVGPDGGITKVKTPFTALDLDTWREAARMYSKDPEKVAKRFELVVRNQDVDWEDIDLMLSELTETEKAAVVSTARTHVQGQIAAGTLHGNVDNIFPTGDTHWDPNDPQTYPFLVRYRKLVHWGLLNAIPKTVNWSLLFSIHQETTESPGAFIEKLRDNMRRHTTLDPASEIGQQQLISLLMGQPAPDIRRKLQKIKEPDNRNLEKLLAVAWEVYKNRAQPHTVAVAQVRGSGFPRGGRRPPPRGQRQQRPGSDRCLTSFPMDKDTCVYCKKKRHWKSHCPMLKKKPPRLVID</sequence>
<dbReference type="InterPro" id="IPR050462">
    <property type="entry name" value="Retroviral_Gag-Pol_poly"/>
</dbReference>
<dbReference type="SUPFAM" id="SSF47943">
    <property type="entry name" value="Retrovirus capsid protein, N-terminal core domain"/>
    <property type="match status" value="1"/>
</dbReference>
<evidence type="ECO:0000313" key="3">
    <source>
        <dbReference type="Ensembl" id="ENSCMUP00000033077.1"/>
    </source>
</evidence>
<dbReference type="SUPFAM" id="SSF47836">
    <property type="entry name" value="Retroviral matrix proteins"/>
    <property type="match status" value="1"/>
</dbReference>
<name>A0A8U7NYX6_CORMO</name>
<feature type="compositionally biased region" description="Polar residues" evidence="1">
    <location>
        <begin position="155"/>
        <end position="171"/>
    </location>
</feature>
<dbReference type="Proteomes" id="UP000694553">
    <property type="component" value="Unassembled WGS sequence"/>
</dbReference>
<evidence type="ECO:0000313" key="4">
    <source>
        <dbReference type="Proteomes" id="UP000694553"/>
    </source>
</evidence>
<dbReference type="Ensembl" id="ENSCMUT00000038084.1">
    <property type="protein sequence ID" value="ENSCMUP00000033077.1"/>
    <property type="gene ID" value="ENSCMUG00000018911.1"/>
</dbReference>
<dbReference type="PANTHER" id="PTHR33166">
    <property type="entry name" value="GAG_P30 DOMAIN-CONTAINING PROTEIN"/>
    <property type="match status" value="1"/>
</dbReference>
<feature type="region of interest" description="Disordered" evidence="1">
    <location>
        <begin position="434"/>
        <end position="461"/>
    </location>
</feature>
<dbReference type="OMA" id="GQYQQWI"/>
<organism evidence="3 4">
    <name type="scientific">Corvus moneduloides</name>
    <name type="common">New Caledonian crow</name>
    <dbReference type="NCBI Taxonomy" id="1196302"/>
    <lineage>
        <taxon>Eukaryota</taxon>
        <taxon>Metazoa</taxon>
        <taxon>Chordata</taxon>
        <taxon>Craniata</taxon>
        <taxon>Vertebrata</taxon>
        <taxon>Euteleostomi</taxon>
        <taxon>Archelosauria</taxon>
        <taxon>Archosauria</taxon>
        <taxon>Dinosauria</taxon>
        <taxon>Saurischia</taxon>
        <taxon>Theropoda</taxon>
        <taxon>Coelurosauria</taxon>
        <taxon>Aves</taxon>
        <taxon>Neognathae</taxon>
        <taxon>Neoaves</taxon>
        <taxon>Telluraves</taxon>
        <taxon>Australaves</taxon>
        <taxon>Passeriformes</taxon>
        <taxon>Corvoidea</taxon>
        <taxon>Corvidae</taxon>
        <taxon>Corvus</taxon>
    </lineage>
</organism>
<dbReference type="Gene3D" id="1.10.375.10">
    <property type="entry name" value="Human Immunodeficiency Virus Type 1 Capsid Protein"/>
    <property type="match status" value="1"/>
</dbReference>
<dbReference type="Gene3D" id="4.10.60.10">
    <property type="entry name" value="Zinc finger, CCHC-type"/>
    <property type="match status" value="1"/>
</dbReference>